<feature type="transmembrane region" description="Helical" evidence="1">
    <location>
        <begin position="122"/>
        <end position="141"/>
    </location>
</feature>
<evidence type="ECO:0000313" key="3">
    <source>
        <dbReference type="EMBL" id="MBC5643588.1"/>
    </source>
</evidence>
<keyword evidence="1" id="KW-0812">Transmembrane</keyword>
<dbReference type="RefSeq" id="WP_186959554.1">
    <property type="nucleotide sequence ID" value="NZ_JACOOI010000011.1"/>
</dbReference>
<dbReference type="EMBL" id="JACOOI010000011">
    <property type="protein sequence ID" value="MBC5643588.1"/>
    <property type="molecule type" value="Genomic_DNA"/>
</dbReference>
<sequence>MNKRIKVFITTLTGSILFALLFKWWTTGNPFHPSTILFGTIIFILILISLSISNKFFGYFLSLPIKKIKKIIIPAFIIFMLIILFISLIIIGLLMYLFHLIMGLDTTHFIKTLLEVEFPATIRYYSVCALIASAFFFYNIWRQAVDREQQLKEENLTYKYRTLKTQVNPHFLFNSLNTLSEIIYVDTKKADNYIQKLAGIYRYILDHEETDFIPLQEEIRFVNQYFSLQKERDGSKIRLEINIRQPENYRIIPISLQILVENALKHNVASENKPLRIVIHTTDDSSIIVSNNMQRKNILNGSHGMGLSNLKERVNLIIGKEMTIETDNEFFTVKLPIDKIK</sequence>
<keyword evidence="1" id="KW-1133">Transmembrane helix</keyword>
<name>A0ABR7E312_9BACT</name>
<dbReference type="InterPro" id="IPR010559">
    <property type="entry name" value="Sig_transdc_His_kin_internal"/>
</dbReference>
<keyword evidence="3" id="KW-0418">Kinase</keyword>
<keyword evidence="1" id="KW-0472">Membrane</keyword>
<reference evidence="3 4" key="1">
    <citation type="submission" date="2020-08" db="EMBL/GenBank/DDBJ databases">
        <title>Genome public.</title>
        <authorList>
            <person name="Liu C."/>
            <person name="Sun Q."/>
        </authorList>
    </citation>
    <scope>NUCLEOTIDE SEQUENCE [LARGE SCALE GENOMIC DNA]</scope>
    <source>
        <strain evidence="3 4">BX2</strain>
    </source>
</reference>
<dbReference type="InterPro" id="IPR036890">
    <property type="entry name" value="HATPase_C_sf"/>
</dbReference>
<evidence type="ECO:0000259" key="2">
    <source>
        <dbReference type="Pfam" id="PF06580"/>
    </source>
</evidence>
<dbReference type="Gene3D" id="3.30.565.10">
    <property type="entry name" value="Histidine kinase-like ATPase, C-terminal domain"/>
    <property type="match status" value="1"/>
</dbReference>
<dbReference type="PANTHER" id="PTHR34220">
    <property type="entry name" value="SENSOR HISTIDINE KINASE YPDA"/>
    <property type="match status" value="1"/>
</dbReference>
<protein>
    <submittedName>
        <fullName evidence="3">Histidine kinase</fullName>
    </submittedName>
</protein>
<feature type="transmembrane region" description="Helical" evidence="1">
    <location>
        <begin position="7"/>
        <end position="25"/>
    </location>
</feature>
<organism evidence="3 4">
    <name type="scientific">Parabacteroides segnis</name>
    <dbReference type="NCBI Taxonomy" id="2763058"/>
    <lineage>
        <taxon>Bacteria</taxon>
        <taxon>Pseudomonadati</taxon>
        <taxon>Bacteroidota</taxon>
        <taxon>Bacteroidia</taxon>
        <taxon>Bacteroidales</taxon>
        <taxon>Tannerellaceae</taxon>
        <taxon>Parabacteroides</taxon>
    </lineage>
</organism>
<accession>A0ABR7E312</accession>
<dbReference type="PANTHER" id="PTHR34220:SF7">
    <property type="entry name" value="SENSOR HISTIDINE KINASE YPDA"/>
    <property type="match status" value="1"/>
</dbReference>
<feature type="transmembrane region" description="Helical" evidence="1">
    <location>
        <begin position="71"/>
        <end position="102"/>
    </location>
</feature>
<feature type="domain" description="Signal transduction histidine kinase internal region" evidence="2">
    <location>
        <begin position="159"/>
        <end position="236"/>
    </location>
</feature>
<proteinExistence type="predicted"/>
<evidence type="ECO:0000256" key="1">
    <source>
        <dbReference type="SAM" id="Phobius"/>
    </source>
</evidence>
<dbReference type="GO" id="GO:0016301">
    <property type="term" value="F:kinase activity"/>
    <property type="evidence" value="ECO:0007669"/>
    <property type="project" value="UniProtKB-KW"/>
</dbReference>
<gene>
    <name evidence="3" type="ORF">H8S77_11890</name>
</gene>
<dbReference type="SUPFAM" id="SSF55874">
    <property type="entry name" value="ATPase domain of HSP90 chaperone/DNA topoisomerase II/histidine kinase"/>
    <property type="match status" value="1"/>
</dbReference>
<dbReference type="Proteomes" id="UP000644010">
    <property type="component" value="Unassembled WGS sequence"/>
</dbReference>
<keyword evidence="3" id="KW-0808">Transferase</keyword>
<feature type="transmembrane region" description="Helical" evidence="1">
    <location>
        <begin position="31"/>
        <end position="50"/>
    </location>
</feature>
<dbReference type="Pfam" id="PF06580">
    <property type="entry name" value="His_kinase"/>
    <property type="match status" value="1"/>
</dbReference>
<dbReference type="InterPro" id="IPR050640">
    <property type="entry name" value="Bact_2-comp_sensor_kinase"/>
</dbReference>
<evidence type="ECO:0000313" key="4">
    <source>
        <dbReference type="Proteomes" id="UP000644010"/>
    </source>
</evidence>
<comment type="caution">
    <text evidence="3">The sequence shown here is derived from an EMBL/GenBank/DDBJ whole genome shotgun (WGS) entry which is preliminary data.</text>
</comment>
<keyword evidence="4" id="KW-1185">Reference proteome</keyword>